<reference evidence="1 2" key="1">
    <citation type="journal article" date="2019" name="Nat. Ecol. Evol.">
        <title>Megaphylogeny resolves global patterns of mushroom evolution.</title>
        <authorList>
            <person name="Varga T."/>
            <person name="Krizsan K."/>
            <person name="Foldi C."/>
            <person name="Dima B."/>
            <person name="Sanchez-Garcia M."/>
            <person name="Sanchez-Ramirez S."/>
            <person name="Szollosi G.J."/>
            <person name="Szarkandi J.G."/>
            <person name="Papp V."/>
            <person name="Albert L."/>
            <person name="Andreopoulos W."/>
            <person name="Angelini C."/>
            <person name="Antonin V."/>
            <person name="Barry K.W."/>
            <person name="Bougher N.L."/>
            <person name="Buchanan P."/>
            <person name="Buyck B."/>
            <person name="Bense V."/>
            <person name="Catcheside P."/>
            <person name="Chovatia M."/>
            <person name="Cooper J."/>
            <person name="Damon W."/>
            <person name="Desjardin D."/>
            <person name="Finy P."/>
            <person name="Geml J."/>
            <person name="Haridas S."/>
            <person name="Hughes K."/>
            <person name="Justo A."/>
            <person name="Karasinski D."/>
            <person name="Kautmanova I."/>
            <person name="Kiss B."/>
            <person name="Kocsube S."/>
            <person name="Kotiranta H."/>
            <person name="LaButti K.M."/>
            <person name="Lechner B.E."/>
            <person name="Liimatainen K."/>
            <person name="Lipzen A."/>
            <person name="Lukacs Z."/>
            <person name="Mihaltcheva S."/>
            <person name="Morgado L.N."/>
            <person name="Niskanen T."/>
            <person name="Noordeloos M.E."/>
            <person name="Ohm R.A."/>
            <person name="Ortiz-Santana B."/>
            <person name="Ovrebo C."/>
            <person name="Racz N."/>
            <person name="Riley R."/>
            <person name="Savchenko A."/>
            <person name="Shiryaev A."/>
            <person name="Soop K."/>
            <person name="Spirin V."/>
            <person name="Szebenyi C."/>
            <person name="Tomsovsky M."/>
            <person name="Tulloss R.E."/>
            <person name="Uehling J."/>
            <person name="Grigoriev I.V."/>
            <person name="Vagvolgyi C."/>
            <person name="Papp T."/>
            <person name="Martin F.M."/>
            <person name="Miettinen O."/>
            <person name="Hibbett D.S."/>
            <person name="Nagy L.G."/>
        </authorList>
    </citation>
    <scope>NUCLEOTIDE SEQUENCE [LARGE SCALE GENOMIC DNA]</scope>
    <source>
        <strain evidence="1 2">NL-1719</strain>
    </source>
</reference>
<dbReference type="EMBL" id="ML208507">
    <property type="protein sequence ID" value="TFK63748.1"/>
    <property type="molecule type" value="Genomic_DNA"/>
</dbReference>
<protein>
    <submittedName>
        <fullName evidence="1">Fucose-specific lectin</fullName>
    </submittedName>
</protein>
<keyword evidence="2" id="KW-1185">Reference proteome</keyword>
<evidence type="ECO:0000313" key="1">
    <source>
        <dbReference type="EMBL" id="TFK63748.1"/>
    </source>
</evidence>
<dbReference type="Proteomes" id="UP000308600">
    <property type="component" value="Unassembled WGS sequence"/>
</dbReference>
<sequence length="306" mass="33074">MSLNRTPLAAFTCDDDDGQHIYLYYQAPNGDIKEAIFDEASNWAPNPQNTSTVGTAKLNTGLAVISWDVGQQVRVYYLGQESKIVERCNNGQGGWDDGELTGKYQAAPYSKIAAVNLSKTGANIHVYYQDSTNKLRETISIGDWPEGTTRLPVAVVGTSIAASINFDPNRSGQIWLYYQDTDLTLKEKWYSGSNDNWSTGSFKATNVFPPGASLSAALWGFQNDRVASVDENNQLCVTPCSGPWNSTVNIGQVTITLSDVVLISVGGGSEPASALRMFFQEAGGAITHFASSDGDTWSLVTQNILG</sequence>
<organism evidence="1 2">
    <name type="scientific">Pluteus cervinus</name>
    <dbReference type="NCBI Taxonomy" id="181527"/>
    <lineage>
        <taxon>Eukaryota</taxon>
        <taxon>Fungi</taxon>
        <taxon>Dikarya</taxon>
        <taxon>Basidiomycota</taxon>
        <taxon>Agaricomycotina</taxon>
        <taxon>Agaricomycetes</taxon>
        <taxon>Agaricomycetidae</taxon>
        <taxon>Agaricales</taxon>
        <taxon>Pluteineae</taxon>
        <taxon>Pluteaceae</taxon>
        <taxon>Pluteus</taxon>
    </lineage>
</organism>
<gene>
    <name evidence="1" type="ORF">BDN72DRAFT_847311</name>
</gene>
<proteinExistence type="predicted"/>
<name>A0ACD3ADL5_9AGAR</name>
<accession>A0ACD3ADL5</accession>
<evidence type="ECO:0000313" key="2">
    <source>
        <dbReference type="Proteomes" id="UP000308600"/>
    </source>
</evidence>